<feature type="signal peptide" evidence="1">
    <location>
        <begin position="1"/>
        <end position="24"/>
    </location>
</feature>
<dbReference type="EMBL" id="JACXAJ010000002">
    <property type="protein sequence ID" value="MBD1396570.1"/>
    <property type="molecule type" value="Genomic_DNA"/>
</dbReference>
<evidence type="ECO:0000313" key="2">
    <source>
        <dbReference type="EMBL" id="MBD1396570.1"/>
    </source>
</evidence>
<dbReference type="Proteomes" id="UP000625551">
    <property type="component" value="Unassembled WGS sequence"/>
</dbReference>
<evidence type="ECO:0000313" key="3">
    <source>
        <dbReference type="Proteomes" id="UP000625551"/>
    </source>
</evidence>
<keyword evidence="1" id="KW-0732">Signal</keyword>
<comment type="caution">
    <text evidence="2">The sequence shown here is derived from an EMBL/GenBank/DDBJ whole genome shotgun (WGS) entry which is preliminary data.</text>
</comment>
<proteinExistence type="predicted"/>
<evidence type="ECO:0008006" key="4">
    <source>
        <dbReference type="Google" id="ProtNLM"/>
    </source>
</evidence>
<dbReference type="RefSeq" id="WP_191182738.1">
    <property type="nucleotide sequence ID" value="NZ_JACXAJ010000002.1"/>
</dbReference>
<keyword evidence="3" id="KW-1185">Reference proteome</keyword>
<protein>
    <recommendedName>
        <fullName evidence="4">DUF4136 domain-containing protein</fullName>
    </recommendedName>
</protein>
<organism evidence="2 3">
    <name type="scientific">Pontibacter aquaedesilientis</name>
    <dbReference type="NCBI Taxonomy" id="2766980"/>
    <lineage>
        <taxon>Bacteria</taxon>
        <taxon>Pseudomonadati</taxon>
        <taxon>Bacteroidota</taxon>
        <taxon>Cytophagia</taxon>
        <taxon>Cytophagales</taxon>
        <taxon>Hymenobacteraceae</taxon>
        <taxon>Pontibacter</taxon>
    </lineage>
</organism>
<sequence>MSKVYHKVVFCLSAAVLLCISSCASVNSKVYESSKLKSINNWIIDFAYETGSVEELQKSSGDYERKVINKGQSSSDLQLRDDLYYTLKDNYSIPMSKASTETTGIIQLHPIHFGDGGFQVLTVTLLDKKGETIARLKIKNGDRVATFKNNDKFARYAAEGIAKAIIQN</sequence>
<reference evidence="2 3" key="1">
    <citation type="submission" date="2020-09" db="EMBL/GenBank/DDBJ databases">
        <title>Genome sequencing and assembly of Pontibacter sp.</title>
        <authorList>
            <person name="Chhetri G."/>
        </authorList>
    </citation>
    <scope>NUCLEOTIDE SEQUENCE [LARGE SCALE GENOMIC DNA]</scope>
    <source>
        <strain evidence="2 3">JH31</strain>
    </source>
</reference>
<name>A0ABR7XE55_9BACT</name>
<accession>A0ABR7XE55</accession>
<feature type="chain" id="PRO_5046814847" description="DUF4136 domain-containing protein" evidence="1">
    <location>
        <begin position="25"/>
        <end position="168"/>
    </location>
</feature>
<evidence type="ECO:0000256" key="1">
    <source>
        <dbReference type="SAM" id="SignalP"/>
    </source>
</evidence>
<gene>
    <name evidence="2" type="ORF">H9Q13_05280</name>
</gene>